<evidence type="ECO:0000256" key="2">
    <source>
        <dbReference type="RuleBase" id="RU362039"/>
    </source>
</evidence>
<gene>
    <name evidence="4" type="ORF">DHW61_17685</name>
</gene>
<feature type="domain" description="Calcineurin-like phosphoesterase" evidence="3">
    <location>
        <begin position="4"/>
        <end position="139"/>
    </location>
</feature>
<dbReference type="Gene3D" id="3.60.21.10">
    <property type="match status" value="1"/>
</dbReference>
<name>A0A3D2XAP8_9FIRM</name>
<reference evidence="4 5" key="1">
    <citation type="journal article" date="2018" name="Nat. Biotechnol.">
        <title>A standardized bacterial taxonomy based on genome phylogeny substantially revises the tree of life.</title>
        <authorList>
            <person name="Parks D.H."/>
            <person name="Chuvochina M."/>
            <person name="Waite D.W."/>
            <person name="Rinke C."/>
            <person name="Skarshewski A."/>
            <person name="Chaumeil P.A."/>
            <person name="Hugenholtz P."/>
        </authorList>
    </citation>
    <scope>NUCLEOTIDE SEQUENCE [LARGE SCALE GENOMIC DNA]</scope>
    <source>
        <strain evidence="4">UBA11728</strain>
    </source>
</reference>
<evidence type="ECO:0000313" key="5">
    <source>
        <dbReference type="Proteomes" id="UP000262969"/>
    </source>
</evidence>
<dbReference type="InterPro" id="IPR024654">
    <property type="entry name" value="Calcineurin-like_PHP_lpxH"/>
</dbReference>
<dbReference type="SUPFAM" id="SSF56300">
    <property type="entry name" value="Metallo-dependent phosphatases"/>
    <property type="match status" value="1"/>
</dbReference>
<keyword evidence="2" id="KW-0479">Metal-binding</keyword>
<dbReference type="InterPro" id="IPR000979">
    <property type="entry name" value="Phosphodiesterase_MJ0936/Vps29"/>
</dbReference>
<sequence length="159" mass="18517">MTTIAIISDTHGILRPEVCEHLKQVDYILHAGDIHTKEIYDELLTYAPLFVVRGNNDKEWAEFLPSALTIAVDNITFYLIHNKREIKQLPPEVNIVVYGHSHKYSLEKKEEILWLNPGSCGRKRFHHDVTMAILTVEDDRYRIYKINFNTAFSKHISNI</sequence>
<dbReference type="EC" id="3.1.4.-" evidence="2"/>
<comment type="cofactor">
    <cofactor evidence="2">
        <name>a divalent metal cation</name>
        <dbReference type="ChEBI" id="CHEBI:60240"/>
    </cofactor>
</comment>
<accession>A0A3D2XAP8</accession>
<dbReference type="GO" id="GO:0046872">
    <property type="term" value="F:metal ion binding"/>
    <property type="evidence" value="ECO:0007669"/>
    <property type="project" value="UniProtKB-KW"/>
</dbReference>
<dbReference type="Pfam" id="PF12850">
    <property type="entry name" value="Metallophos_2"/>
    <property type="match status" value="1"/>
</dbReference>
<organism evidence="4 5">
    <name type="scientific">Lachnoclostridium phytofermentans</name>
    <dbReference type="NCBI Taxonomy" id="66219"/>
    <lineage>
        <taxon>Bacteria</taxon>
        <taxon>Bacillati</taxon>
        <taxon>Bacillota</taxon>
        <taxon>Clostridia</taxon>
        <taxon>Lachnospirales</taxon>
        <taxon>Lachnospiraceae</taxon>
    </lineage>
</organism>
<evidence type="ECO:0000313" key="4">
    <source>
        <dbReference type="EMBL" id="HCL04209.1"/>
    </source>
</evidence>
<dbReference type="NCBIfam" id="TIGR00040">
    <property type="entry name" value="yfcE"/>
    <property type="match status" value="1"/>
</dbReference>
<protein>
    <recommendedName>
        <fullName evidence="2">Phosphoesterase</fullName>
        <ecNumber evidence="2">3.1.4.-</ecNumber>
    </recommendedName>
</protein>
<dbReference type="PANTHER" id="PTHR11124">
    <property type="entry name" value="VACUOLAR SORTING PROTEIN VPS29"/>
    <property type="match status" value="1"/>
</dbReference>
<comment type="similarity">
    <text evidence="1 2">Belongs to the metallophosphoesterase superfamily. YfcE family.</text>
</comment>
<dbReference type="AlphaFoldDB" id="A0A3D2XAP8"/>
<dbReference type="InterPro" id="IPR029052">
    <property type="entry name" value="Metallo-depent_PP-like"/>
</dbReference>
<dbReference type="Proteomes" id="UP000262969">
    <property type="component" value="Unassembled WGS sequence"/>
</dbReference>
<evidence type="ECO:0000259" key="3">
    <source>
        <dbReference type="Pfam" id="PF12850"/>
    </source>
</evidence>
<dbReference type="GO" id="GO:0016787">
    <property type="term" value="F:hydrolase activity"/>
    <property type="evidence" value="ECO:0007669"/>
    <property type="project" value="UniProtKB-UniRule"/>
</dbReference>
<comment type="caution">
    <text evidence="4">The sequence shown here is derived from an EMBL/GenBank/DDBJ whole genome shotgun (WGS) entry which is preliminary data.</text>
</comment>
<dbReference type="EMBL" id="DPVV01000577">
    <property type="protein sequence ID" value="HCL04209.1"/>
    <property type="molecule type" value="Genomic_DNA"/>
</dbReference>
<evidence type="ECO:0000256" key="1">
    <source>
        <dbReference type="ARBA" id="ARBA00008950"/>
    </source>
</evidence>
<proteinExistence type="inferred from homology"/>